<feature type="region of interest" description="Disordered" evidence="1">
    <location>
        <begin position="1"/>
        <end position="41"/>
    </location>
</feature>
<organism evidence="2">
    <name type="scientific">Cacopsylla melanoneura</name>
    <dbReference type="NCBI Taxonomy" id="428564"/>
    <lineage>
        <taxon>Eukaryota</taxon>
        <taxon>Metazoa</taxon>
        <taxon>Ecdysozoa</taxon>
        <taxon>Arthropoda</taxon>
        <taxon>Hexapoda</taxon>
        <taxon>Insecta</taxon>
        <taxon>Pterygota</taxon>
        <taxon>Neoptera</taxon>
        <taxon>Paraneoptera</taxon>
        <taxon>Hemiptera</taxon>
        <taxon>Sternorrhyncha</taxon>
        <taxon>Psylloidea</taxon>
        <taxon>Psyllidae</taxon>
        <taxon>Psyllinae</taxon>
        <taxon>Cacopsylla</taxon>
    </lineage>
</organism>
<feature type="compositionally biased region" description="Low complexity" evidence="1">
    <location>
        <begin position="8"/>
        <end position="20"/>
    </location>
</feature>
<proteinExistence type="predicted"/>
<accession>A0A8D9E7D5</accession>
<protein>
    <submittedName>
        <fullName evidence="2">Uncharacterized protein</fullName>
    </submittedName>
</protein>
<evidence type="ECO:0000313" key="2">
    <source>
        <dbReference type="EMBL" id="CAG6743276.1"/>
    </source>
</evidence>
<dbReference type="EMBL" id="HBUF01254793">
    <property type="protein sequence ID" value="CAG6681245.1"/>
    <property type="molecule type" value="Transcribed_RNA"/>
</dbReference>
<dbReference type="EMBL" id="HBUF01590462">
    <property type="protein sequence ID" value="CAG6773193.1"/>
    <property type="molecule type" value="Transcribed_RNA"/>
</dbReference>
<dbReference type="AlphaFoldDB" id="A0A8D9E7D5"/>
<dbReference type="EMBL" id="HBUF01445493">
    <property type="protein sequence ID" value="CAG6743276.1"/>
    <property type="molecule type" value="Transcribed_RNA"/>
</dbReference>
<sequence length="107" mass="12360">MFSGSCHVSVSPLKSSPVKLESSPCRKKKYDRTPPSTKSKRVPWTTVENDLLKSYFSSYIRTGRSVPYTEARICRSKNKKILGHRRSEQIVSRIKNIVKARERKLFT</sequence>
<reference evidence="2" key="1">
    <citation type="submission" date="2021-05" db="EMBL/GenBank/DDBJ databases">
        <authorList>
            <person name="Alioto T."/>
            <person name="Alioto T."/>
            <person name="Gomez Garrido J."/>
        </authorList>
    </citation>
    <scope>NUCLEOTIDE SEQUENCE</scope>
</reference>
<evidence type="ECO:0000256" key="1">
    <source>
        <dbReference type="SAM" id="MobiDB-lite"/>
    </source>
</evidence>
<name>A0A8D9E7D5_9HEMI</name>